<name>A0A2P2QPD2_RHIMU</name>
<dbReference type="EMBL" id="GGEC01088396">
    <property type="protein sequence ID" value="MBX68880.1"/>
    <property type="molecule type" value="Transcribed_RNA"/>
</dbReference>
<sequence>MLISVNQNSISNQCVFVKEMVIYEVI</sequence>
<dbReference type="AlphaFoldDB" id="A0A2P2QPD2"/>
<protein>
    <submittedName>
        <fullName evidence="1">Uncharacterized protein</fullName>
    </submittedName>
</protein>
<accession>A0A2P2QPD2</accession>
<reference evidence="1" key="1">
    <citation type="submission" date="2018-02" db="EMBL/GenBank/DDBJ databases">
        <title>Rhizophora mucronata_Transcriptome.</title>
        <authorList>
            <person name="Meera S.P."/>
            <person name="Sreeshan A."/>
            <person name="Augustine A."/>
        </authorList>
    </citation>
    <scope>NUCLEOTIDE SEQUENCE</scope>
    <source>
        <tissue evidence="1">Leaf</tissue>
    </source>
</reference>
<proteinExistence type="predicted"/>
<evidence type="ECO:0000313" key="1">
    <source>
        <dbReference type="EMBL" id="MBX68880.1"/>
    </source>
</evidence>
<organism evidence="1">
    <name type="scientific">Rhizophora mucronata</name>
    <name type="common">Asiatic mangrove</name>
    <dbReference type="NCBI Taxonomy" id="61149"/>
    <lineage>
        <taxon>Eukaryota</taxon>
        <taxon>Viridiplantae</taxon>
        <taxon>Streptophyta</taxon>
        <taxon>Embryophyta</taxon>
        <taxon>Tracheophyta</taxon>
        <taxon>Spermatophyta</taxon>
        <taxon>Magnoliopsida</taxon>
        <taxon>eudicotyledons</taxon>
        <taxon>Gunneridae</taxon>
        <taxon>Pentapetalae</taxon>
        <taxon>rosids</taxon>
        <taxon>fabids</taxon>
        <taxon>Malpighiales</taxon>
        <taxon>Rhizophoraceae</taxon>
        <taxon>Rhizophora</taxon>
    </lineage>
</organism>